<keyword evidence="1" id="KW-0812">Transmembrane</keyword>
<keyword evidence="1" id="KW-0472">Membrane</keyword>
<comment type="caution">
    <text evidence="3">The sequence shown here is derived from an EMBL/GenBank/DDBJ whole genome shotgun (WGS) entry which is preliminary data.</text>
</comment>
<keyword evidence="1" id="KW-1133">Transmembrane helix</keyword>
<evidence type="ECO:0000256" key="1">
    <source>
        <dbReference type="SAM" id="Phobius"/>
    </source>
</evidence>
<protein>
    <recommendedName>
        <fullName evidence="2">Bacterial PH domain-containing protein</fullName>
    </recommendedName>
</protein>
<gene>
    <name evidence="3" type="ORF">ENQ20_02520</name>
</gene>
<dbReference type="Pfam" id="PF20794">
    <property type="entry name" value="bPH_7"/>
    <property type="match status" value="1"/>
</dbReference>
<organism evidence="3">
    <name type="scientific">Caldilinea aerophila</name>
    <dbReference type="NCBI Taxonomy" id="133453"/>
    <lineage>
        <taxon>Bacteria</taxon>
        <taxon>Bacillati</taxon>
        <taxon>Chloroflexota</taxon>
        <taxon>Caldilineae</taxon>
        <taxon>Caldilineales</taxon>
        <taxon>Caldilineaceae</taxon>
        <taxon>Caldilinea</taxon>
    </lineage>
</organism>
<evidence type="ECO:0000313" key="3">
    <source>
        <dbReference type="EMBL" id="HDX30349.1"/>
    </source>
</evidence>
<feature type="transmembrane region" description="Helical" evidence="1">
    <location>
        <begin position="29"/>
        <end position="47"/>
    </location>
</feature>
<dbReference type="EMBL" id="DSMG01000036">
    <property type="protein sequence ID" value="HDX30349.1"/>
    <property type="molecule type" value="Genomic_DNA"/>
</dbReference>
<evidence type="ECO:0000259" key="2">
    <source>
        <dbReference type="Pfam" id="PF20794"/>
    </source>
</evidence>
<reference evidence="3" key="1">
    <citation type="journal article" date="2020" name="mSystems">
        <title>Genome- and Community-Level Interaction Insights into Carbon Utilization and Element Cycling Functions of Hydrothermarchaeota in Hydrothermal Sediment.</title>
        <authorList>
            <person name="Zhou Z."/>
            <person name="Liu Y."/>
            <person name="Xu W."/>
            <person name="Pan J."/>
            <person name="Luo Z.H."/>
            <person name="Li M."/>
        </authorList>
    </citation>
    <scope>NUCLEOTIDE SEQUENCE [LARGE SCALE GENOMIC DNA]</scope>
    <source>
        <strain evidence="3">SpSt-289</strain>
    </source>
</reference>
<accession>A0A7C1JYW4</accession>
<dbReference type="InterPro" id="IPR048871">
    <property type="entry name" value="PH_7_bact"/>
</dbReference>
<dbReference type="AlphaFoldDB" id="A0A7C1JYW4"/>
<proteinExistence type="predicted"/>
<sequence length="186" mass="21466">MANATETTLSQVEENVSSREAIVFSGESRNMAIGFAMLAAGIAAFVADLTDTFFAEATAWVFIIWGLLFLYGDLLLMTRKFIVTEEGLEIYIPFRFWSRRKLWAWKNIYRMDLVIDRRNTHPRDCKIQIYHQYPGEISIDREDRDFDPELVALIIERARLKPDGDAASISLDNLPFGRSAVYTWKK</sequence>
<name>A0A7C1JYW4_9CHLR</name>
<feature type="transmembrane region" description="Helical" evidence="1">
    <location>
        <begin position="53"/>
        <end position="71"/>
    </location>
</feature>
<feature type="domain" description="Bacterial PH" evidence="2">
    <location>
        <begin position="58"/>
        <end position="123"/>
    </location>
</feature>